<reference evidence="1" key="1">
    <citation type="submission" date="2018-02" db="EMBL/GenBank/DDBJ databases">
        <authorList>
            <person name="Cohen D.B."/>
            <person name="Kent A.D."/>
        </authorList>
    </citation>
    <scope>NUCLEOTIDE SEQUENCE</scope>
</reference>
<evidence type="ECO:0000313" key="1">
    <source>
        <dbReference type="EMBL" id="SPD10878.1"/>
    </source>
</evidence>
<organism evidence="1">
    <name type="scientific">Fagus sylvatica</name>
    <name type="common">Beechnut</name>
    <dbReference type="NCBI Taxonomy" id="28930"/>
    <lineage>
        <taxon>Eukaryota</taxon>
        <taxon>Viridiplantae</taxon>
        <taxon>Streptophyta</taxon>
        <taxon>Embryophyta</taxon>
        <taxon>Tracheophyta</taxon>
        <taxon>Spermatophyta</taxon>
        <taxon>Magnoliopsida</taxon>
        <taxon>eudicotyledons</taxon>
        <taxon>Gunneridae</taxon>
        <taxon>Pentapetalae</taxon>
        <taxon>rosids</taxon>
        <taxon>fabids</taxon>
        <taxon>Fagales</taxon>
        <taxon>Fagaceae</taxon>
        <taxon>Fagus</taxon>
    </lineage>
</organism>
<proteinExistence type="predicted"/>
<sequence>MPSPGLVALLSSNPFYALSLEFTDVVKPPSPVLGESFPCKYVEVGTESPLALEFQPVENSITSTWEEEAMWVEPLAIFAPMEEGVAGQQP</sequence>
<gene>
    <name evidence="1" type="ORF">FSB_LOCUS38760</name>
</gene>
<protein>
    <submittedName>
        <fullName evidence="1">Uncharacterized protein</fullName>
    </submittedName>
</protein>
<name>A0A2N9HG15_FAGSY</name>
<dbReference type="AlphaFoldDB" id="A0A2N9HG15"/>
<accession>A0A2N9HG15</accession>
<dbReference type="EMBL" id="OIVN01003387">
    <property type="protein sequence ID" value="SPD10878.1"/>
    <property type="molecule type" value="Genomic_DNA"/>
</dbReference>